<keyword evidence="1" id="KW-1133">Transmembrane helix</keyword>
<name>A0A0F7LBF1_9VIRU</name>
<feature type="transmembrane region" description="Helical" evidence="1">
    <location>
        <begin position="16"/>
        <end position="35"/>
    </location>
</feature>
<sequence length="108" mass="12046">MSFFEYILSISSTSPYASLLIAAWASTLSLPILFAGPKAKPDSGLRAYLAIDEISVSFLSSCLNMWKYFLNSRFIKYTLIALAVCSDSHIAYILQYLLICFMVSIRPA</sequence>
<evidence type="ECO:0000313" key="2">
    <source>
        <dbReference type="EMBL" id="AKH48702.1"/>
    </source>
</evidence>
<keyword evidence="1" id="KW-0812">Transmembrane</keyword>
<proteinExistence type="predicted"/>
<organism evidence="2">
    <name type="scientific">uncultured marine virus</name>
    <dbReference type="NCBI Taxonomy" id="186617"/>
    <lineage>
        <taxon>Viruses</taxon>
        <taxon>environmental samples</taxon>
    </lineage>
</organism>
<reference evidence="2" key="2">
    <citation type="submission" date="2015-03" db="EMBL/GenBank/DDBJ databases">
        <authorList>
            <person name="Chow C.-E.T."/>
            <person name="Winget D.M."/>
            <person name="White R.A.III."/>
            <person name="Hallam S.J."/>
            <person name="Suttle C.A."/>
        </authorList>
    </citation>
    <scope>NUCLEOTIDE SEQUENCE</scope>
    <source>
        <strain evidence="2">Oxic3_2</strain>
    </source>
</reference>
<evidence type="ECO:0000256" key="1">
    <source>
        <dbReference type="SAM" id="Phobius"/>
    </source>
</evidence>
<dbReference type="EMBL" id="KR029608">
    <property type="protein sequence ID" value="AKH48702.1"/>
    <property type="molecule type" value="Genomic_DNA"/>
</dbReference>
<accession>A0A0F7LBF1</accession>
<keyword evidence="1" id="KW-0472">Membrane</keyword>
<reference evidence="2" key="1">
    <citation type="journal article" date="2015" name="Front. Microbiol.">
        <title>Combining genomic sequencing methods to explore viral diversity and reveal potential virus-host interactions.</title>
        <authorList>
            <person name="Chow C.E."/>
            <person name="Winget D.M."/>
            <person name="White R.A.III."/>
            <person name="Hallam S.J."/>
            <person name="Suttle C.A."/>
        </authorList>
    </citation>
    <scope>NUCLEOTIDE SEQUENCE</scope>
    <source>
        <strain evidence="2">Oxic3_2</strain>
    </source>
</reference>
<protein>
    <submittedName>
        <fullName evidence="2">Uncharacterized protein</fullName>
    </submittedName>
</protein>
<feature type="transmembrane region" description="Helical" evidence="1">
    <location>
        <begin position="78"/>
        <end position="105"/>
    </location>
</feature>